<dbReference type="PANTHER" id="PTHR30290">
    <property type="entry name" value="PERIPLASMIC BINDING COMPONENT OF ABC TRANSPORTER"/>
    <property type="match status" value="1"/>
</dbReference>
<keyword evidence="7" id="KW-1185">Reference proteome</keyword>
<comment type="subcellular location">
    <subcellularLocation>
        <location evidence="1">Cell membrane</location>
        <topology evidence="1">Lipid-anchor</topology>
    </subcellularLocation>
</comment>
<dbReference type="Pfam" id="PF00496">
    <property type="entry name" value="SBP_bac_5"/>
    <property type="match status" value="1"/>
</dbReference>
<feature type="domain" description="Solute-binding protein family 5" evidence="5">
    <location>
        <begin position="84"/>
        <end position="430"/>
    </location>
</feature>
<protein>
    <submittedName>
        <fullName evidence="6">ABC transporter substrate-binding protein</fullName>
    </submittedName>
</protein>
<dbReference type="Gene3D" id="3.40.190.10">
    <property type="entry name" value="Periplasmic binding protein-like II"/>
    <property type="match status" value="1"/>
</dbReference>
<proteinExistence type="inferred from homology"/>
<evidence type="ECO:0000259" key="5">
    <source>
        <dbReference type="Pfam" id="PF00496"/>
    </source>
</evidence>
<evidence type="ECO:0000256" key="1">
    <source>
        <dbReference type="ARBA" id="ARBA00004193"/>
    </source>
</evidence>
<dbReference type="InterPro" id="IPR039424">
    <property type="entry name" value="SBP_5"/>
</dbReference>
<dbReference type="Gene3D" id="3.90.76.10">
    <property type="entry name" value="Dipeptide-binding Protein, Domain 1"/>
    <property type="match status" value="1"/>
</dbReference>
<organism evidence="6 7">
    <name type="scientific">Sporosarcina koreensis</name>
    <dbReference type="NCBI Taxonomy" id="334735"/>
    <lineage>
        <taxon>Bacteria</taxon>
        <taxon>Bacillati</taxon>
        <taxon>Bacillota</taxon>
        <taxon>Bacilli</taxon>
        <taxon>Bacillales</taxon>
        <taxon>Caryophanaceae</taxon>
        <taxon>Sporosarcina</taxon>
    </lineage>
</organism>
<feature type="chain" id="PRO_5046911044" evidence="4">
    <location>
        <begin position="22"/>
        <end position="515"/>
    </location>
</feature>
<dbReference type="InterPro" id="IPR000914">
    <property type="entry name" value="SBP_5_dom"/>
</dbReference>
<evidence type="ECO:0000313" key="6">
    <source>
        <dbReference type="EMBL" id="MFC5602476.1"/>
    </source>
</evidence>
<reference evidence="7" key="1">
    <citation type="journal article" date="2019" name="Int. J. Syst. Evol. Microbiol.">
        <title>The Global Catalogue of Microorganisms (GCM) 10K type strain sequencing project: providing services to taxonomists for standard genome sequencing and annotation.</title>
        <authorList>
            <consortium name="The Broad Institute Genomics Platform"/>
            <consortium name="The Broad Institute Genome Sequencing Center for Infectious Disease"/>
            <person name="Wu L."/>
            <person name="Ma J."/>
        </authorList>
    </citation>
    <scope>NUCLEOTIDE SEQUENCE [LARGE SCALE GENOMIC DNA]</scope>
    <source>
        <strain evidence="7">KACC 11299</strain>
    </source>
</reference>
<sequence length="515" mass="57698">MKKFNKLTVLLSLVLVLILSACTQGTSGEASDEIGKESTRTDLNIGIESSPTTLIPNTDPNFVKDLHLKSIFEPLIGRNPDGTMTPLLATEWENTDDLTWKFKLREGVKFHNGEILTPEAVKYSVDYIMDEKNKSGYRGHFAPIKEVRIIDELNFEIITSEPMPTLLVKLADNMLIMEPKHMEEVGDGAAEDPIGTGPYKFVEMVRDQSFKMEAFDDYWGGELAIKEVNFRVIPEFSSRLSAFLAGEIDLLNNLPVDSIAKVKESNLGTIESVSSARVIYLGLNDKEGSPFTDKRVRQAANYAINTDELLEFVLNGQGTKMTGPLSKVNDGYTETKEYKYDPEKAKELLKEAGYAPGELKITLETTNGRYPMDAQVAQAISTQLNEVGFNSTVQVNDYSTHVSRIAENEVGEMYVSSMGTQFDAIGSFNNLFIPGSTFLLHTPSKEIQQSIIDGSSIMDVEKRKAHFDKLQNWAADEAVMVPLWQQGDVYAINQNLEFHPRVDQRYILTDVKWKK</sequence>
<evidence type="ECO:0000256" key="4">
    <source>
        <dbReference type="SAM" id="SignalP"/>
    </source>
</evidence>
<evidence type="ECO:0000313" key="7">
    <source>
        <dbReference type="Proteomes" id="UP001596071"/>
    </source>
</evidence>
<gene>
    <name evidence="6" type="ORF">ACFPTP_04520</name>
</gene>
<comment type="similarity">
    <text evidence="2">Belongs to the bacterial solute-binding protein 5 family.</text>
</comment>
<dbReference type="SUPFAM" id="SSF53850">
    <property type="entry name" value="Periplasmic binding protein-like II"/>
    <property type="match status" value="1"/>
</dbReference>
<name>A0ABW0TVV0_9BACL</name>
<evidence type="ECO:0000256" key="3">
    <source>
        <dbReference type="ARBA" id="ARBA00022729"/>
    </source>
</evidence>
<dbReference type="InterPro" id="IPR023765">
    <property type="entry name" value="SBP_5_CS"/>
</dbReference>
<dbReference type="PROSITE" id="PS51257">
    <property type="entry name" value="PROKAR_LIPOPROTEIN"/>
    <property type="match status" value="1"/>
</dbReference>
<dbReference type="EMBL" id="JBHSNP010000009">
    <property type="protein sequence ID" value="MFC5602476.1"/>
    <property type="molecule type" value="Genomic_DNA"/>
</dbReference>
<comment type="caution">
    <text evidence="6">The sequence shown here is derived from an EMBL/GenBank/DDBJ whole genome shotgun (WGS) entry which is preliminary data.</text>
</comment>
<dbReference type="PIRSF" id="PIRSF002741">
    <property type="entry name" value="MppA"/>
    <property type="match status" value="1"/>
</dbReference>
<dbReference type="Proteomes" id="UP001596071">
    <property type="component" value="Unassembled WGS sequence"/>
</dbReference>
<dbReference type="PROSITE" id="PS01040">
    <property type="entry name" value="SBP_BACTERIAL_5"/>
    <property type="match status" value="1"/>
</dbReference>
<feature type="signal peptide" evidence="4">
    <location>
        <begin position="1"/>
        <end position="21"/>
    </location>
</feature>
<dbReference type="InterPro" id="IPR030678">
    <property type="entry name" value="Peptide/Ni-bd"/>
</dbReference>
<accession>A0ABW0TVV0</accession>
<keyword evidence="3 4" id="KW-0732">Signal</keyword>
<dbReference type="RefSeq" id="WP_381442573.1">
    <property type="nucleotide sequence ID" value="NZ_JBHSNP010000009.1"/>
</dbReference>
<evidence type="ECO:0000256" key="2">
    <source>
        <dbReference type="ARBA" id="ARBA00005695"/>
    </source>
</evidence>
<dbReference type="Gene3D" id="3.10.105.10">
    <property type="entry name" value="Dipeptide-binding Protein, Domain 3"/>
    <property type="match status" value="1"/>
</dbReference>